<feature type="transmembrane region" description="Helical" evidence="1">
    <location>
        <begin position="12"/>
        <end position="44"/>
    </location>
</feature>
<evidence type="ECO:0000313" key="3">
    <source>
        <dbReference type="EMBL" id="KIU19010.1"/>
    </source>
</evidence>
<organism evidence="3 4">
    <name type="scientific">Weissella cibaria</name>
    <dbReference type="NCBI Taxonomy" id="137591"/>
    <lineage>
        <taxon>Bacteria</taxon>
        <taxon>Bacillati</taxon>
        <taxon>Bacillota</taxon>
        <taxon>Bacilli</taxon>
        <taxon>Lactobacillales</taxon>
        <taxon>Lactobacillaceae</taxon>
        <taxon>Weissella</taxon>
    </lineage>
</organism>
<dbReference type="Proteomes" id="UP000244870">
    <property type="component" value="Chromosome"/>
</dbReference>
<accession>A0A0D1LEB4</accession>
<dbReference type="EMBL" id="JWHU01000043">
    <property type="protein sequence ID" value="KIU19010.1"/>
    <property type="molecule type" value="Genomic_DNA"/>
</dbReference>
<reference evidence="3 4" key="1">
    <citation type="journal article" date="2015" name="Microbiology (Mosc.)">
        <title>Genomics of the Weissella cibaria species with an examination of its metabolic traits.</title>
        <authorList>
            <person name="Lynch K.M."/>
            <person name="Lucid A."/>
            <person name="Arendt E.K."/>
            <person name="Sleator R.D."/>
            <person name="Lucey B."/>
            <person name="Coffey A."/>
        </authorList>
    </citation>
    <scope>NUCLEOTIDE SEQUENCE [LARGE SCALE GENOMIC DNA]</scope>
    <source>
        <strain evidence="3 4">MG1</strain>
    </source>
</reference>
<dbReference type="Proteomes" id="UP000032287">
    <property type="component" value="Unassembled WGS sequence"/>
</dbReference>
<sequence>MQTIKTLGLTLGLLALILASIFLHWGIVVTVIIMAVATLTLIYATQHRDKAD</sequence>
<dbReference type="EMBL" id="CP020928">
    <property type="protein sequence ID" value="AWF94880.1"/>
    <property type="molecule type" value="Genomic_DNA"/>
</dbReference>
<evidence type="ECO:0000313" key="5">
    <source>
        <dbReference type="Proteomes" id="UP000244870"/>
    </source>
</evidence>
<dbReference type="AlphaFoldDB" id="A0A0D1LEB4"/>
<evidence type="ECO:0000313" key="4">
    <source>
        <dbReference type="Proteomes" id="UP000032287"/>
    </source>
</evidence>
<proteinExistence type="predicted"/>
<keyword evidence="1" id="KW-0812">Transmembrane</keyword>
<keyword evidence="4" id="KW-1185">Reference proteome</keyword>
<evidence type="ECO:0000313" key="2">
    <source>
        <dbReference type="EMBL" id="AWF94880.1"/>
    </source>
</evidence>
<gene>
    <name evidence="2" type="ORF">B6254_0459</name>
    <name evidence="3" type="ORF">QX99_02295</name>
</gene>
<name>A0A0D1LEB4_9LACO</name>
<dbReference type="RefSeq" id="WP_155722951.1">
    <property type="nucleotide sequence ID" value="NZ_CABJFA010000005.1"/>
</dbReference>
<keyword evidence="1" id="KW-0472">Membrane</keyword>
<protein>
    <submittedName>
        <fullName evidence="3">Uncharacterized protein</fullName>
    </submittedName>
</protein>
<keyword evidence="1" id="KW-1133">Transmembrane helix</keyword>
<reference evidence="2 5" key="2">
    <citation type="submission" date="2017-04" db="EMBL/GenBank/DDBJ databases">
        <title>Weissella cibaria strain m2 complete genome.</title>
        <authorList>
            <person name="Pan Q."/>
            <person name="Tan M."/>
            <person name="Yao F."/>
            <person name="Su S."/>
        </authorList>
    </citation>
    <scope>NUCLEOTIDE SEQUENCE [LARGE SCALE GENOMIC DNA]</scope>
    <source>
        <strain evidence="2 5">M2</strain>
    </source>
</reference>
<dbReference type="PATRIC" id="fig|137591.25.peg.2251"/>
<evidence type="ECO:0000256" key="1">
    <source>
        <dbReference type="SAM" id="Phobius"/>
    </source>
</evidence>